<organism evidence="1">
    <name type="scientific">Tuwongella immobilis</name>
    <dbReference type="NCBI Taxonomy" id="692036"/>
    <lineage>
        <taxon>Bacteria</taxon>
        <taxon>Pseudomonadati</taxon>
        <taxon>Planctomycetota</taxon>
        <taxon>Planctomycetia</taxon>
        <taxon>Gemmatales</taxon>
        <taxon>Gemmataceae</taxon>
        <taxon>Tuwongella</taxon>
    </lineage>
</organism>
<dbReference type="AlphaFoldDB" id="A0A6C2YKZ5"/>
<accession>A0A6C2YKZ5</accession>
<keyword evidence="2" id="KW-1185">Reference proteome</keyword>
<dbReference type="KEGG" id="tim:GMBLW1_21850"/>
<evidence type="ECO:0000313" key="2">
    <source>
        <dbReference type="Proteomes" id="UP000464378"/>
    </source>
</evidence>
<dbReference type="Proteomes" id="UP000464378">
    <property type="component" value="Chromosome"/>
</dbReference>
<reference evidence="1" key="1">
    <citation type="submission" date="2019-04" db="EMBL/GenBank/DDBJ databases">
        <authorList>
            <consortium name="Science for Life Laboratories"/>
        </authorList>
    </citation>
    <scope>NUCLEOTIDE SEQUENCE</scope>
    <source>
        <strain evidence="1">MBLW1</strain>
    </source>
</reference>
<dbReference type="EMBL" id="LR586016">
    <property type="protein sequence ID" value="VIP01775.1"/>
    <property type="molecule type" value="Genomic_DNA"/>
</dbReference>
<dbReference type="InParanoid" id="A0A6C2YKZ5"/>
<proteinExistence type="predicted"/>
<protein>
    <submittedName>
        <fullName evidence="1">Uncharacterized protein</fullName>
    </submittedName>
</protein>
<dbReference type="EMBL" id="LR593887">
    <property type="protein sequence ID" value="VTR99412.1"/>
    <property type="molecule type" value="Genomic_DNA"/>
</dbReference>
<gene>
    <name evidence="1" type="ORF">GMBLW1_21850</name>
</gene>
<sequence length="122" mass="14422">MRVILRNPHADDGRDFQYSLTVGREYEVLGLCIDSFRLLNDKDEPILYDTCCFEVSDAAEPEFWVSHDSEEGERYAHPAEWSRPGYFEDWHDGVPAVVACFWRDLERLYPWTAAERRTRRCT</sequence>
<evidence type="ECO:0000313" key="1">
    <source>
        <dbReference type="EMBL" id="VIP01775.1"/>
    </source>
</evidence>
<name>A0A6C2YKZ5_9BACT</name>